<evidence type="ECO:0000259" key="1">
    <source>
        <dbReference type="Pfam" id="PF13448"/>
    </source>
</evidence>
<accession>A0ABW5TR53</accession>
<dbReference type="InterPro" id="IPR025193">
    <property type="entry name" value="DUF4114"/>
</dbReference>
<organism evidence="3 4">
    <name type="scientific">Pedobacter alpinus</name>
    <dbReference type="NCBI Taxonomy" id="1590643"/>
    <lineage>
        <taxon>Bacteria</taxon>
        <taxon>Pseudomonadati</taxon>
        <taxon>Bacteroidota</taxon>
        <taxon>Sphingobacteriia</taxon>
        <taxon>Sphingobacteriales</taxon>
        <taxon>Sphingobacteriaceae</taxon>
        <taxon>Pedobacter</taxon>
    </lineage>
</organism>
<protein>
    <submittedName>
        <fullName evidence="3">LruC domain-containing protein</fullName>
    </submittedName>
</protein>
<dbReference type="RefSeq" id="WP_379047492.1">
    <property type="nucleotide sequence ID" value="NZ_JBHSKW010000067.1"/>
</dbReference>
<dbReference type="NCBIfam" id="TIGR04456">
    <property type="entry name" value="LruC_dom"/>
    <property type="match status" value="1"/>
</dbReference>
<comment type="caution">
    <text evidence="3">The sequence shown here is derived from an EMBL/GenBank/DDBJ whole genome shotgun (WGS) entry which is preliminary data.</text>
</comment>
<keyword evidence="4" id="KW-1185">Reference proteome</keyword>
<feature type="domain" description="DUF4842" evidence="2">
    <location>
        <begin position="458"/>
        <end position="652"/>
    </location>
</feature>
<gene>
    <name evidence="3" type="ORF">ACFSSE_07280</name>
</gene>
<dbReference type="InterPro" id="IPR031025">
    <property type="entry name" value="LruC_dom"/>
</dbReference>
<evidence type="ECO:0000313" key="4">
    <source>
        <dbReference type="Proteomes" id="UP001597546"/>
    </source>
</evidence>
<dbReference type="InterPro" id="IPR032295">
    <property type="entry name" value="DUF4842"/>
</dbReference>
<dbReference type="Proteomes" id="UP001597546">
    <property type="component" value="Unassembled WGS sequence"/>
</dbReference>
<proteinExistence type="predicted"/>
<evidence type="ECO:0000313" key="3">
    <source>
        <dbReference type="EMBL" id="MFD2731503.1"/>
    </source>
</evidence>
<name>A0ABW5TR53_9SPHI</name>
<feature type="domain" description="DUF4114" evidence="1">
    <location>
        <begin position="289"/>
        <end position="373"/>
    </location>
</feature>
<sequence>MRKLILGLFIIASIVACKKDNTGIYEEINNSDNIAPNGFNFATTKTVKINIRLLTNINEPIAKIPVTLYNAANGNQLLKSLTDSEGRIDVSLNIASYIDQIIVKNDYVGLNNKVLGFIDNNSLNLTIGGGKGLEGNFIIPALNKNTSNRVSTQSVKTLSGTLFTYMGAFESNGKPKYLTPDKGKVSAQLLSYINASIPSTVDVRTNHPEYMADDAKQTLDLVKDADVFLTFVTESAELTNTVAFYTYPTNNPPKNASEINEIKFAFPNSSFIGSGGGLISGDRVNLGNFKAGTSVAFMIIADGWDISNETVKTDRTKFYSNKNFNPESDQDLKKHTVLLNFAQEDLFVLGIEDVNRESPFCDHDINDALFYAESFPKDAISKTGIVNLDTPKDTDGDGVTDQFDEYPTDPKKAYNNYFPSKDSWGTLAFEDNWPLKGDYDMNDLVINYRYTYVTNANNNAVEMNADYKVLTSLAFFQNGFGVELPFSPSIIDNVSGYIKEKNYIKLNANGTEAGQDKAVIIPFDNQKSIYNAANGVSEQVSMVIKFIAPQPINILSNAPYNPFLISDGRRSHEIHLPGKTPTNLADKALFGFQDDLSNPSAGRYYIGTNNWPWALQFTEPFNPPAEGIAIDQVYSKFGAWASSGGSSFTDWYKNLGK</sequence>
<evidence type="ECO:0000259" key="2">
    <source>
        <dbReference type="Pfam" id="PF16130"/>
    </source>
</evidence>
<dbReference type="PROSITE" id="PS51257">
    <property type="entry name" value="PROKAR_LIPOPROTEIN"/>
    <property type="match status" value="1"/>
</dbReference>
<dbReference type="EMBL" id="JBHULV010000023">
    <property type="protein sequence ID" value="MFD2731503.1"/>
    <property type="molecule type" value="Genomic_DNA"/>
</dbReference>
<dbReference type="Pfam" id="PF16130">
    <property type="entry name" value="DUF4842"/>
    <property type="match status" value="1"/>
</dbReference>
<reference evidence="4" key="1">
    <citation type="journal article" date="2019" name="Int. J. Syst. Evol. Microbiol.">
        <title>The Global Catalogue of Microorganisms (GCM) 10K type strain sequencing project: providing services to taxonomists for standard genome sequencing and annotation.</title>
        <authorList>
            <consortium name="The Broad Institute Genomics Platform"/>
            <consortium name="The Broad Institute Genome Sequencing Center for Infectious Disease"/>
            <person name="Wu L."/>
            <person name="Ma J."/>
        </authorList>
    </citation>
    <scope>NUCLEOTIDE SEQUENCE [LARGE SCALE GENOMIC DNA]</scope>
    <source>
        <strain evidence="4">KCTC 42456</strain>
    </source>
</reference>
<dbReference type="Pfam" id="PF13448">
    <property type="entry name" value="DUF4114"/>
    <property type="match status" value="1"/>
</dbReference>